<comment type="cofactor">
    <cofactor evidence="1">
        <name>Zn(2+)</name>
        <dbReference type="ChEBI" id="CHEBI:29105"/>
    </cofactor>
</comment>
<dbReference type="AlphaFoldDB" id="A0A6P0ULT7"/>
<keyword evidence="5" id="KW-0862">Zinc</keyword>
<evidence type="ECO:0000256" key="3">
    <source>
        <dbReference type="ARBA" id="ARBA00022670"/>
    </source>
</evidence>
<evidence type="ECO:0000256" key="6">
    <source>
        <dbReference type="ARBA" id="ARBA00023049"/>
    </source>
</evidence>
<reference evidence="9 10" key="1">
    <citation type="submission" date="2020-01" db="EMBL/GenBank/DDBJ databases">
        <title>Muriicola jejuensis KCTC 22299.</title>
        <authorList>
            <person name="Wang G."/>
        </authorList>
    </citation>
    <scope>NUCLEOTIDE SEQUENCE [LARGE SCALE GENOMIC DNA]</scope>
    <source>
        <strain evidence="9 10">KCTC 22299</strain>
    </source>
</reference>
<evidence type="ECO:0000256" key="7">
    <source>
        <dbReference type="PROSITE-ProRule" id="PRU01379"/>
    </source>
</evidence>
<proteinExistence type="inferred from homology"/>
<comment type="caution">
    <text evidence="9">The sequence shown here is derived from an EMBL/GenBank/DDBJ whole genome shotgun (WGS) entry which is preliminary data.</text>
</comment>
<name>A0A6P0ULT7_9FLAO</name>
<dbReference type="Proteomes" id="UP000468443">
    <property type="component" value="Unassembled WGS sequence"/>
</dbReference>
<dbReference type="RefSeq" id="WP_163693652.1">
    <property type="nucleotide sequence ID" value="NZ_FXTW01000004.1"/>
</dbReference>
<keyword evidence="10" id="KW-1185">Reference proteome</keyword>
<dbReference type="PANTHER" id="PTHR11705:SF143">
    <property type="entry name" value="SLL0236 PROTEIN"/>
    <property type="match status" value="1"/>
</dbReference>
<evidence type="ECO:0000256" key="4">
    <source>
        <dbReference type="ARBA" id="ARBA00022801"/>
    </source>
</evidence>
<keyword evidence="4" id="KW-0378">Hydrolase</keyword>
<dbReference type="SUPFAM" id="SSF53187">
    <property type="entry name" value="Zn-dependent exopeptidases"/>
    <property type="match status" value="1"/>
</dbReference>
<dbReference type="PANTHER" id="PTHR11705">
    <property type="entry name" value="PROTEASE FAMILY M14 CARBOXYPEPTIDASE A,B"/>
    <property type="match status" value="1"/>
</dbReference>
<feature type="domain" description="Peptidase M14" evidence="8">
    <location>
        <begin position="17"/>
        <end position="263"/>
    </location>
</feature>
<dbReference type="GO" id="GO:0008270">
    <property type="term" value="F:zinc ion binding"/>
    <property type="evidence" value="ECO:0007669"/>
    <property type="project" value="InterPro"/>
</dbReference>
<dbReference type="GO" id="GO:0006508">
    <property type="term" value="P:proteolysis"/>
    <property type="evidence" value="ECO:0007669"/>
    <property type="project" value="UniProtKB-KW"/>
</dbReference>
<evidence type="ECO:0000256" key="2">
    <source>
        <dbReference type="ARBA" id="ARBA00005988"/>
    </source>
</evidence>
<gene>
    <name evidence="9" type="ORF">GWK09_11800</name>
</gene>
<organism evidence="9 10">
    <name type="scientific">Muriicola jejuensis</name>
    <dbReference type="NCBI Taxonomy" id="504488"/>
    <lineage>
        <taxon>Bacteria</taxon>
        <taxon>Pseudomonadati</taxon>
        <taxon>Bacteroidota</taxon>
        <taxon>Flavobacteriia</taxon>
        <taxon>Flavobacteriales</taxon>
        <taxon>Flavobacteriaceae</taxon>
        <taxon>Muriicola</taxon>
    </lineage>
</organism>
<dbReference type="Gene3D" id="3.40.630.10">
    <property type="entry name" value="Zn peptidases"/>
    <property type="match status" value="1"/>
</dbReference>
<sequence length="375" mass="41779">MIEKSYEEIKEGSVKGRYLPPEMLRPFLDQLGKKFPAEKAGISVEGRAIEKFVLGNGPVTVLMWSQMHGNESTTTKAVLDLMNAFHNGYGKSDALLQKLTLIIIPQLNPDGAQAYTRENAAGVDLNRDAQALTQPESKILRETFRKHAPAFCFNLHDQRTIFSAGSGPHPATLSFLAPAADAPGSLTESRLTSMSLISAINRELQRLIPGQIGRYDDAFNPNCVGDTFQMLSTPTILVEAGHFSGDYEREETRKYVFMAMWMALEYIASGGYKEEASAGYENIPENQKTFFDILIRNAQKVKGEEKPPYNAGILFREELRNGSVHFRPEIEKTGGLKGYHGHQEFDCLKEADLQRLRSMKEITTLLAEGKPKKTG</sequence>
<dbReference type="PROSITE" id="PS52035">
    <property type="entry name" value="PEPTIDASE_M14"/>
    <property type="match status" value="1"/>
</dbReference>
<keyword evidence="6" id="KW-0482">Metalloprotease</keyword>
<dbReference type="InterPro" id="IPR000834">
    <property type="entry name" value="Peptidase_M14"/>
</dbReference>
<evidence type="ECO:0000256" key="5">
    <source>
        <dbReference type="ARBA" id="ARBA00022833"/>
    </source>
</evidence>
<dbReference type="EMBL" id="JAABOP010000003">
    <property type="protein sequence ID" value="NER11206.1"/>
    <property type="molecule type" value="Genomic_DNA"/>
</dbReference>
<dbReference type="SMART" id="SM00631">
    <property type="entry name" value="Zn_pept"/>
    <property type="match status" value="1"/>
</dbReference>
<dbReference type="CDD" id="cd06239">
    <property type="entry name" value="M14-like"/>
    <property type="match status" value="1"/>
</dbReference>
<evidence type="ECO:0000313" key="10">
    <source>
        <dbReference type="Proteomes" id="UP000468443"/>
    </source>
</evidence>
<dbReference type="Pfam" id="PF00246">
    <property type="entry name" value="Peptidase_M14"/>
    <property type="match status" value="1"/>
</dbReference>
<accession>A0A6P0ULT7</accession>
<dbReference type="GO" id="GO:0005615">
    <property type="term" value="C:extracellular space"/>
    <property type="evidence" value="ECO:0007669"/>
    <property type="project" value="TreeGrafter"/>
</dbReference>
<comment type="similarity">
    <text evidence="2 7">Belongs to the peptidase M14 family.</text>
</comment>
<protein>
    <submittedName>
        <fullName evidence="9">Peptidase M14</fullName>
    </submittedName>
</protein>
<evidence type="ECO:0000259" key="8">
    <source>
        <dbReference type="PROSITE" id="PS52035"/>
    </source>
</evidence>
<keyword evidence="3" id="KW-0645">Protease</keyword>
<feature type="active site" description="Proton donor/acceptor" evidence="7">
    <location>
        <position position="239"/>
    </location>
</feature>
<dbReference type="GO" id="GO:0004181">
    <property type="term" value="F:metallocarboxypeptidase activity"/>
    <property type="evidence" value="ECO:0007669"/>
    <property type="project" value="InterPro"/>
</dbReference>
<evidence type="ECO:0000313" key="9">
    <source>
        <dbReference type="EMBL" id="NER11206.1"/>
    </source>
</evidence>
<evidence type="ECO:0000256" key="1">
    <source>
        <dbReference type="ARBA" id="ARBA00001947"/>
    </source>
</evidence>